<dbReference type="GO" id="GO:0008483">
    <property type="term" value="F:transaminase activity"/>
    <property type="evidence" value="ECO:0007669"/>
    <property type="project" value="UniProtKB-KW"/>
</dbReference>
<dbReference type="InterPro" id="IPR015421">
    <property type="entry name" value="PyrdxlP-dep_Trfase_major"/>
</dbReference>
<protein>
    <recommendedName>
        <fullName evidence="2">cysteine-S-conjugate beta-lyase</fullName>
        <ecNumber evidence="2">4.4.1.13</ecNumber>
    </recommendedName>
</protein>
<dbReference type="SUPFAM" id="SSF53383">
    <property type="entry name" value="PLP-dependent transferases"/>
    <property type="match status" value="1"/>
</dbReference>
<evidence type="ECO:0000256" key="3">
    <source>
        <dbReference type="ARBA" id="ARBA00022898"/>
    </source>
</evidence>
<dbReference type="Proteomes" id="UP001553843">
    <property type="component" value="Unassembled WGS sequence"/>
</dbReference>
<comment type="cofactor">
    <cofactor evidence="1">
        <name>pyridoxal 5'-phosphate</name>
        <dbReference type="ChEBI" id="CHEBI:597326"/>
    </cofactor>
</comment>
<comment type="similarity">
    <text evidence="5">Belongs to the class-II pyridoxal-phosphate-dependent aminotransferase family. MalY/PatB cystathionine beta-lyase subfamily.</text>
</comment>
<comment type="caution">
    <text evidence="7">The sequence shown here is derived from an EMBL/GenBank/DDBJ whole genome shotgun (WGS) entry which is preliminary data.</text>
</comment>
<dbReference type="EC" id="4.4.1.13" evidence="2"/>
<keyword evidence="4" id="KW-0456">Lyase</keyword>
<evidence type="ECO:0000256" key="2">
    <source>
        <dbReference type="ARBA" id="ARBA00012224"/>
    </source>
</evidence>
<dbReference type="EMBL" id="JBEYRS010000003">
    <property type="protein sequence ID" value="MEW2362044.1"/>
    <property type="molecule type" value="Genomic_DNA"/>
</dbReference>
<dbReference type="Gene3D" id="3.90.1150.10">
    <property type="entry name" value="Aspartate Aminotransferase, domain 1"/>
    <property type="match status" value="1"/>
</dbReference>
<evidence type="ECO:0000313" key="7">
    <source>
        <dbReference type="EMBL" id="MEW2362044.1"/>
    </source>
</evidence>
<gene>
    <name evidence="7" type="ORF">AB0887_08760</name>
</gene>
<dbReference type="CDD" id="cd00609">
    <property type="entry name" value="AAT_like"/>
    <property type="match status" value="1"/>
</dbReference>
<name>A0ABV3LST9_9ACTN</name>
<evidence type="ECO:0000259" key="6">
    <source>
        <dbReference type="Pfam" id="PF00155"/>
    </source>
</evidence>
<keyword evidence="7" id="KW-0808">Transferase</keyword>
<dbReference type="Pfam" id="PF00155">
    <property type="entry name" value="Aminotran_1_2"/>
    <property type="match status" value="1"/>
</dbReference>
<evidence type="ECO:0000313" key="8">
    <source>
        <dbReference type="Proteomes" id="UP001553843"/>
    </source>
</evidence>
<feature type="domain" description="Aminotransferase class I/classII large" evidence="6">
    <location>
        <begin position="65"/>
        <end position="391"/>
    </location>
</feature>
<dbReference type="PANTHER" id="PTHR43525:SF1">
    <property type="entry name" value="PROTEIN MALY"/>
    <property type="match status" value="1"/>
</dbReference>
<sequence>MSANTSRARILPAGFDDVDPEVLRSDTGMTKWRQVAPSVLPASLAEMDFPVAEPIREGLLRMVGGSALGYPAWPEGSPLREVFAQRMARVYDWHFSPKEVWEFTSVTQGVNLALHLGTEPGDAVVVHTPVYAPFYDSIARMNRRLLPVPLRDTALGWAWDADQLAGAVAEQRVRALLLVNPHNPTGRVFSRAELLRLAELAERHDLLVISDEIYADLTHMPHRHIPFASLGPEIARRTITVTSATKAFNLAGLRCAVGHVGPSRLRAALENQPTDLYGAVNVMGAHATLLAWTESEYWLAAVREHLTVVRDRLAAALAARLPQIRHHQPEGSTLAWLDCNALGWGADPASRFLDQGAVQLSSGLKFGQGGEGFVRLNFATSRPVLDQLLDRMVGCVYGRANS</sequence>
<keyword evidence="8" id="KW-1185">Reference proteome</keyword>
<organism evidence="7 8">
    <name type="scientific">Streptomyces huasconensis</name>
    <dbReference type="NCBI Taxonomy" id="1854574"/>
    <lineage>
        <taxon>Bacteria</taxon>
        <taxon>Bacillati</taxon>
        <taxon>Actinomycetota</taxon>
        <taxon>Actinomycetes</taxon>
        <taxon>Kitasatosporales</taxon>
        <taxon>Streptomycetaceae</taxon>
        <taxon>Streptomyces</taxon>
    </lineage>
</organism>
<keyword evidence="3" id="KW-0663">Pyridoxal phosphate</keyword>
<accession>A0ABV3LST9</accession>
<keyword evidence="7" id="KW-0032">Aminotransferase</keyword>
<dbReference type="InterPro" id="IPR015424">
    <property type="entry name" value="PyrdxlP-dep_Trfase"/>
</dbReference>
<dbReference type="RefSeq" id="WP_359771566.1">
    <property type="nucleotide sequence ID" value="NZ_JBEYRR010000001.1"/>
</dbReference>
<dbReference type="InterPro" id="IPR004839">
    <property type="entry name" value="Aminotransferase_I/II_large"/>
</dbReference>
<dbReference type="PANTHER" id="PTHR43525">
    <property type="entry name" value="PROTEIN MALY"/>
    <property type="match status" value="1"/>
</dbReference>
<evidence type="ECO:0000256" key="4">
    <source>
        <dbReference type="ARBA" id="ARBA00023239"/>
    </source>
</evidence>
<dbReference type="InterPro" id="IPR051798">
    <property type="entry name" value="Class-II_PLP-Dep_Aminotrans"/>
</dbReference>
<evidence type="ECO:0000256" key="1">
    <source>
        <dbReference type="ARBA" id="ARBA00001933"/>
    </source>
</evidence>
<dbReference type="Gene3D" id="3.40.640.10">
    <property type="entry name" value="Type I PLP-dependent aspartate aminotransferase-like (Major domain)"/>
    <property type="match status" value="1"/>
</dbReference>
<reference evidence="7 8" key="1">
    <citation type="submission" date="2024-06" db="EMBL/GenBank/DDBJ databases">
        <title>The Natural Products Discovery Center: Release of the First 8490 Sequenced Strains for Exploring Actinobacteria Biosynthetic Diversity.</title>
        <authorList>
            <person name="Kalkreuter E."/>
            <person name="Kautsar S.A."/>
            <person name="Yang D."/>
            <person name="Bader C.D."/>
            <person name="Teijaro C.N."/>
            <person name="Fluegel L."/>
            <person name="Davis C.M."/>
            <person name="Simpson J.R."/>
            <person name="Lauterbach L."/>
            <person name="Steele A.D."/>
            <person name="Gui C."/>
            <person name="Meng S."/>
            <person name="Li G."/>
            <person name="Viehrig K."/>
            <person name="Ye F."/>
            <person name="Su P."/>
            <person name="Kiefer A.F."/>
            <person name="Nichols A."/>
            <person name="Cepeda A.J."/>
            <person name="Yan W."/>
            <person name="Fan B."/>
            <person name="Jiang Y."/>
            <person name="Adhikari A."/>
            <person name="Zheng C.-J."/>
            <person name="Schuster L."/>
            <person name="Cowan T.M."/>
            <person name="Smanski M.J."/>
            <person name="Chevrette M.G."/>
            <person name="De Carvalho L.P.S."/>
            <person name="Shen B."/>
        </authorList>
    </citation>
    <scope>NUCLEOTIDE SEQUENCE [LARGE SCALE GENOMIC DNA]</scope>
    <source>
        <strain evidence="7 8">NPDC047833</strain>
    </source>
</reference>
<dbReference type="InterPro" id="IPR015422">
    <property type="entry name" value="PyrdxlP-dep_Trfase_small"/>
</dbReference>
<evidence type="ECO:0000256" key="5">
    <source>
        <dbReference type="ARBA" id="ARBA00037974"/>
    </source>
</evidence>
<proteinExistence type="inferred from homology"/>